<protein>
    <submittedName>
        <fullName evidence="2">Uncharacterized protein</fullName>
    </submittedName>
</protein>
<proteinExistence type="predicted"/>
<dbReference type="Proteomes" id="UP001500621">
    <property type="component" value="Unassembled WGS sequence"/>
</dbReference>
<comment type="caution">
    <text evidence="2">The sequence shown here is derived from an EMBL/GenBank/DDBJ whole genome shotgun (WGS) entry which is preliminary data.</text>
</comment>
<feature type="region of interest" description="Disordered" evidence="1">
    <location>
        <begin position="138"/>
        <end position="158"/>
    </location>
</feature>
<feature type="compositionally biased region" description="Basic and acidic residues" evidence="1">
    <location>
        <begin position="98"/>
        <end position="108"/>
    </location>
</feature>
<evidence type="ECO:0000256" key="1">
    <source>
        <dbReference type="SAM" id="MobiDB-lite"/>
    </source>
</evidence>
<feature type="compositionally biased region" description="Basic and acidic residues" evidence="1">
    <location>
        <begin position="146"/>
        <end position="158"/>
    </location>
</feature>
<evidence type="ECO:0000313" key="2">
    <source>
        <dbReference type="EMBL" id="GAA4680249.1"/>
    </source>
</evidence>
<keyword evidence="3" id="KW-1185">Reference proteome</keyword>
<dbReference type="RefSeq" id="WP_345264678.1">
    <property type="nucleotide sequence ID" value="NZ_BAABIM010000002.1"/>
</dbReference>
<name>A0ABP8W4J2_9ACTN</name>
<reference evidence="3" key="1">
    <citation type="journal article" date="2019" name="Int. J. Syst. Evol. Microbiol.">
        <title>The Global Catalogue of Microorganisms (GCM) 10K type strain sequencing project: providing services to taxonomists for standard genome sequencing and annotation.</title>
        <authorList>
            <consortium name="The Broad Institute Genomics Platform"/>
            <consortium name="The Broad Institute Genome Sequencing Center for Infectious Disease"/>
            <person name="Wu L."/>
            <person name="Ma J."/>
        </authorList>
    </citation>
    <scope>NUCLEOTIDE SEQUENCE [LARGE SCALE GENOMIC DNA]</scope>
    <source>
        <strain evidence="3">JCM 18127</strain>
    </source>
</reference>
<accession>A0ABP8W4J2</accession>
<sequence>MSAKFTLTLADDTTKTYSRKIDAVRAGDKSGQAYRVDNPKGEMVTGSLGPADAPAPAPAPTKGSLPTFEKLVGGIMGPAKSKPTKAKVDSKAIAKEVDAAKSTRKGGDRTWTVSGPDATHKCAGACGEVKGLKAFPTTKKNGQRGVECRTCRDARTKK</sequence>
<feature type="region of interest" description="Disordered" evidence="1">
    <location>
        <begin position="31"/>
        <end position="66"/>
    </location>
</feature>
<gene>
    <name evidence="2" type="ORF">GCM10023226_16790</name>
</gene>
<evidence type="ECO:0000313" key="3">
    <source>
        <dbReference type="Proteomes" id="UP001500621"/>
    </source>
</evidence>
<dbReference type="EMBL" id="BAABIM010000002">
    <property type="protein sequence ID" value="GAA4680249.1"/>
    <property type="molecule type" value="Genomic_DNA"/>
</dbReference>
<organism evidence="2 3">
    <name type="scientific">Nocardioides nanhaiensis</name>
    <dbReference type="NCBI Taxonomy" id="1476871"/>
    <lineage>
        <taxon>Bacteria</taxon>
        <taxon>Bacillati</taxon>
        <taxon>Actinomycetota</taxon>
        <taxon>Actinomycetes</taxon>
        <taxon>Propionibacteriales</taxon>
        <taxon>Nocardioidaceae</taxon>
        <taxon>Nocardioides</taxon>
    </lineage>
</organism>
<feature type="region of interest" description="Disordered" evidence="1">
    <location>
        <begin position="98"/>
        <end position="117"/>
    </location>
</feature>